<dbReference type="SUPFAM" id="SSF51126">
    <property type="entry name" value="Pectin lyase-like"/>
    <property type="match status" value="1"/>
</dbReference>
<organism evidence="4 5">
    <name type="scientific">Reticulibacter mediterranei</name>
    <dbReference type="NCBI Taxonomy" id="2778369"/>
    <lineage>
        <taxon>Bacteria</taxon>
        <taxon>Bacillati</taxon>
        <taxon>Chloroflexota</taxon>
        <taxon>Ktedonobacteria</taxon>
        <taxon>Ktedonobacterales</taxon>
        <taxon>Reticulibacteraceae</taxon>
        <taxon>Reticulibacter</taxon>
    </lineage>
</organism>
<evidence type="ECO:0008006" key="6">
    <source>
        <dbReference type="Google" id="ProtNLM"/>
    </source>
</evidence>
<evidence type="ECO:0000259" key="2">
    <source>
        <dbReference type="Pfam" id="PF13229"/>
    </source>
</evidence>
<gene>
    <name evidence="4" type="ORF">KSF_093980</name>
</gene>
<feature type="domain" description="Right handed beta helix" evidence="2">
    <location>
        <begin position="145"/>
        <end position="285"/>
    </location>
</feature>
<dbReference type="RefSeq" id="WP_220209996.1">
    <property type="nucleotide sequence ID" value="NZ_BNJK01000002.1"/>
</dbReference>
<dbReference type="Gene3D" id="2.60.120.200">
    <property type="match status" value="1"/>
</dbReference>
<comment type="caution">
    <text evidence="4">The sequence shown here is derived from an EMBL/GenBank/DDBJ whole genome shotgun (WGS) entry which is preliminary data.</text>
</comment>
<dbReference type="InterPro" id="IPR039448">
    <property type="entry name" value="Beta_helix"/>
</dbReference>
<dbReference type="Pfam" id="PF13229">
    <property type="entry name" value="Beta_helix"/>
    <property type="match status" value="1"/>
</dbReference>
<dbReference type="InterPro" id="IPR012334">
    <property type="entry name" value="Pectin_lyas_fold"/>
</dbReference>
<protein>
    <recommendedName>
        <fullName evidence="6">Right handed beta helix domain-containing protein</fullName>
    </recommendedName>
</protein>
<feature type="region of interest" description="Disordered" evidence="1">
    <location>
        <begin position="391"/>
        <end position="485"/>
    </location>
</feature>
<keyword evidence="5" id="KW-1185">Reference proteome</keyword>
<proteinExistence type="predicted"/>
<name>A0A8J3IVP5_9CHLR</name>
<dbReference type="InterPro" id="IPR011050">
    <property type="entry name" value="Pectin_lyase_fold/virulence"/>
</dbReference>
<evidence type="ECO:0000256" key="1">
    <source>
        <dbReference type="SAM" id="MobiDB-lite"/>
    </source>
</evidence>
<evidence type="ECO:0000313" key="5">
    <source>
        <dbReference type="Proteomes" id="UP000597444"/>
    </source>
</evidence>
<dbReference type="Gene3D" id="2.160.20.10">
    <property type="entry name" value="Single-stranded right-handed beta-helix, Pectin lyase-like"/>
    <property type="match status" value="1"/>
</dbReference>
<feature type="compositionally biased region" description="Low complexity" evidence="1">
    <location>
        <begin position="423"/>
        <end position="485"/>
    </location>
</feature>
<dbReference type="InterPro" id="IPR013320">
    <property type="entry name" value="ConA-like_dom_sf"/>
</dbReference>
<sequence length="675" mass="72914">MSLKISKVLSFCLLFIFTLPLVLSFSQQSAHGQSRVALASCTGIAVQPGDNIQTVVDSHPEGTTFCFSNGVYTGQQVYPKTGDSFLATDGQAKLDGQGKTFAFRSRNGADNVTIQGLEITGYLSEKQWGVIDSDHPQADQTTDRSEGWKILFNNVHHNGGTSTGVRVGPHSLVRGNLITYNGMMGIGGSGEGSVWEYNDIGWNNTAHNDYGFEAGGSKFALTTNTIVQHNYVHENYGPGLWSDIANRNIKYLNNVITDNISTGIFHEISYDVEIANNYIARNSVGNVSWLYGDGILLSTSQNADVHDNWLEDNAMGIIETEAKRGSDWKTAHNHVYNNHIASKTGYTGLSQQDPGPDVTTADNWFKGNIYYTDQQQAWHWMTPMDFKTWQSKGQDVDGSTHPRSAWPGKPQIAVGPQAFSGNPGASPTATVSPTASATPIITNTSTTSSTAIAAPTATVSPTTTNTPTTSPTPADSPTSFSDQFSSSTLQDGWTFSNTAGNGNYSLSNKPGYLQINALTGTGHDCWENTANCIRMTRLLGNNDGTYETKIDGDSLPSGRASYGLLLWQDAKNFVRFEIFSQTLSCWKVINGTGAQCGSYQKITIGPQYIQVKKTGANYGVAYSNDGKTWAEAFGVDIPAFTISEGGVTVNDLSNDPNTTGNFDYFTYTPTTVPKG</sequence>
<dbReference type="SUPFAM" id="SSF49899">
    <property type="entry name" value="Concanavalin A-like lectins/glucanases"/>
    <property type="match status" value="1"/>
</dbReference>
<accession>A0A8J3IVP5</accession>
<dbReference type="AlphaFoldDB" id="A0A8J3IVP5"/>
<evidence type="ECO:0000259" key="3">
    <source>
        <dbReference type="Pfam" id="PF17851"/>
    </source>
</evidence>
<dbReference type="Pfam" id="PF17851">
    <property type="entry name" value="GH43_C2"/>
    <property type="match status" value="1"/>
</dbReference>
<evidence type="ECO:0000313" key="4">
    <source>
        <dbReference type="EMBL" id="GHO99350.1"/>
    </source>
</evidence>
<feature type="domain" description="Beta-xylosidase C-terminal Concanavalin A-like" evidence="3">
    <location>
        <begin position="481"/>
        <end position="633"/>
    </location>
</feature>
<dbReference type="EMBL" id="BNJK01000002">
    <property type="protein sequence ID" value="GHO99350.1"/>
    <property type="molecule type" value="Genomic_DNA"/>
</dbReference>
<dbReference type="InterPro" id="IPR041542">
    <property type="entry name" value="GH43_C2"/>
</dbReference>
<dbReference type="Proteomes" id="UP000597444">
    <property type="component" value="Unassembled WGS sequence"/>
</dbReference>
<reference evidence="4" key="1">
    <citation type="submission" date="2020-10" db="EMBL/GenBank/DDBJ databases">
        <title>Taxonomic study of unclassified bacteria belonging to the class Ktedonobacteria.</title>
        <authorList>
            <person name="Yabe S."/>
            <person name="Wang C.M."/>
            <person name="Zheng Y."/>
            <person name="Sakai Y."/>
            <person name="Cavaletti L."/>
            <person name="Monciardini P."/>
            <person name="Donadio S."/>
        </authorList>
    </citation>
    <scope>NUCLEOTIDE SEQUENCE</scope>
    <source>
        <strain evidence="4">ID150040</strain>
    </source>
</reference>